<reference evidence="2 3" key="1">
    <citation type="journal article" date="2023" name="Plants (Basel)">
        <title>Bridging the Gap: Combining Genomics and Transcriptomics Approaches to Understand Stylosanthes scabra, an Orphan Legume from the Brazilian Caatinga.</title>
        <authorList>
            <person name="Ferreira-Neto J.R.C."/>
            <person name="da Silva M.D."/>
            <person name="Binneck E."/>
            <person name="de Melo N.F."/>
            <person name="da Silva R.H."/>
            <person name="de Melo A.L.T.M."/>
            <person name="Pandolfi V."/>
            <person name="Bustamante F.O."/>
            <person name="Brasileiro-Vidal A.C."/>
            <person name="Benko-Iseppon A.M."/>
        </authorList>
    </citation>
    <scope>NUCLEOTIDE SEQUENCE [LARGE SCALE GENOMIC DNA]</scope>
    <source>
        <tissue evidence="2">Leaves</tissue>
    </source>
</reference>
<comment type="caution">
    <text evidence="2">The sequence shown here is derived from an EMBL/GenBank/DDBJ whole genome shotgun (WGS) entry which is preliminary data.</text>
</comment>
<keyword evidence="3" id="KW-1185">Reference proteome</keyword>
<evidence type="ECO:0000313" key="3">
    <source>
        <dbReference type="Proteomes" id="UP001341840"/>
    </source>
</evidence>
<sequence length="141" mass="15903">MRVGGGGGDHYSPTTSGGHIFHTGVSIDAPFVATRSSSLPLRFYPNIERLVKLDRVMGMKDCAWVLNGAEETAYVQVELGIQVRFRTRKYKRIRGMVIGFQKSLDPTADSEEMQLRKQLQPPTNYEQNPYGINPHRFGKTM</sequence>
<dbReference type="EMBL" id="JASCZI010181738">
    <property type="protein sequence ID" value="MED6185596.1"/>
    <property type="molecule type" value="Genomic_DNA"/>
</dbReference>
<dbReference type="Proteomes" id="UP001341840">
    <property type="component" value="Unassembled WGS sequence"/>
</dbReference>
<accession>A0ABU6WI82</accession>
<proteinExistence type="predicted"/>
<name>A0ABU6WI82_9FABA</name>
<protein>
    <submittedName>
        <fullName evidence="2">Uncharacterized protein</fullName>
    </submittedName>
</protein>
<feature type="region of interest" description="Disordered" evidence="1">
    <location>
        <begin position="118"/>
        <end position="141"/>
    </location>
</feature>
<evidence type="ECO:0000256" key="1">
    <source>
        <dbReference type="SAM" id="MobiDB-lite"/>
    </source>
</evidence>
<gene>
    <name evidence="2" type="ORF">PIB30_058651</name>
</gene>
<evidence type="ECO:0000313" key="2">
    <source>
        <dbReference type="EMBL" id="MED6185596.1"/>
    </source>
</evidence>
<organism evidence="2 3">
    <name type="scientific">Stylosanthes scabra</name>
    <dbReference type="NCBI Taxonomy" id="79078"/>
    <lineage>
        <taxon>Eukaryota</taxon>
        <taxon>Viridiplantae</taxon>
        <taxon>Streptophyta</taxon>
        <taxon>Embryophyta</taxon>
        <taxon>Tracheophyta</taxon>
        <taxon>Spermatophyta</taxon>
        <taxon>Magnoliopsida</taxon>
        <taxon>eudicotyledons</taxon>
        <taxon>Gunneridae</taxon>
        <taxon>Pentapetalae</taxon>
        <taxon>rosids</taxon>
        <taxon>fabids</taxon>
        <taxon>Fabales</taxon>
        <taxon>Fabaceae</taxon>
        <taxon>Papilionoideae</taxon>
        <taxon>50 kb inversion clade</taxon>
        <taxon>dalbergioids sensu lato</taxon>
        <taxon>Dalbergieae</taxon>
        <taxon>Pterocarpus clade</taxon>
        <taxon>Stylosanthes</taxon>
    </lineage>
</organism>